<reference evidence="2 3" key="1">
    <citation type="journal article" date="2017" name="Genome Biol. Evol.">
        <title>Phytophthora megakarya and P. palmivora, closely related causal agents of cacao black pod rot, underwent increases in genome sizes and gene numbers by different mechanisms.</title>
        <authorList>
            <person name="Ali S.S."/>
            <person name="Shao J."/>
            <person name="Lary D.J."/>
            <person name="Kronmiller B."/>
            <person name="Shen D."/>
            <person name="Strem M.D."/>
            <person name="Amoako-Attah I."/>
            <person name="Akrofi A.Y."/>
            <person name="Begoude B.A."/>
            <person name="Ten Hoopen G.M."/>
            <person name="Coulibaly K."/>
            <person name="Kebe B.I."/>
            <person name="Melnick R.L."/>
            <person name="Guiltinan M.J."/>
            <person name="Tyler B.M."/>
            <person name="Meinhardt L.W."/>
            <person name="Bailey B.A."/>
        </authorList>
    </citation>
    <scope>NUCLEOTIDE SEQUENCE [LARGE SCALE GENOMIC DNA]</scope>
    <source>
        <strain evidence="3">sbr112.9</strain>
    </source>
</reference>
<keyword evidence="3" id="KW-1185">Reference proteome</keyword>
<feature type="region of interest" description="Disordered" evidence="1">
    <location>
        <begin position="128"/>
        <end position="156"/>
    </location>
</feature>
<evidence type="ECO:0000313" key="2">
    <source>
        <dbReference type="EMBL" id="POM65743.1"/>
    </source>
</evidence>
<accession>A0A2P4XJK3</accession>
<sequence length="182" mass="20209">MNTLGEIVASSIISELLPDQGEDDESHRTLRALQIAEEEPTVIFYPISASDQCDCIIVPDTESLEEVGVAKSYYWGTFQVESNYGNYYDISYDPADVYSQCEYSYAGFDQVSDIVICEYDLTDDTSAGTMESKKEIPSDQATTPSLRKEGTGGGKKTRIHLSVHRMLTTLIEAVFALQYPTV</sequence>
<proteinExistence type="predicted"/>
<gene>
    <name evidence="2" type="ORF">PHPALM_18500</name>
</gene>
<comment type="caution">
    <text evidence="2">The sequence shown here is derived from an EMBL/GenBank/DDBJ whole genome shotgun (WGS) entry which is preliminary data.</text>
</comment>
<name>A0A2P4XJK3_9STRA</name>
<evidence type="ECO:0000313" key="3">
    <source>
        <dbReference type="Proteomes" id="UP000237271"/>
    </source>
</evidence>
<evidence type="ECO:0000256" key="1">
    <source>
        <dbReference type="SAM" id="MobiDB-lite"/>
    </source>
</evidence>
<dbReference type="OrthoDB" id="117674at2759"/>
<dbReference type="Proteomes" id="UP000237271">
    <property type="component" value="Unassembled WGS sequence"/>
</dbReference>
<organism evidence="2 3">
    <name type="scientific">Phytophthora palmivora</name>
    <dbReference type="NCBI Taxonomy" id="4796"/>
    <lineage>
        <taxon>Eukaryota</taxon>
        <taxon>Sar</taxon>
        <taxon>Stramenopiles</taxon>
        <taxon>Oomycota</taxon>
        <taxon>Peronosporomycetes</taxon>
        <taxon>Peronosporales</taxon>
        <taxon>Peronosporaceae</taxon>
        <taxon>Phytophthora</taxon>
    </lineage>
</organism>
<protein>
    <submittedName>
        <fullName evidence="2">Uncharacterized protein</fullName>
    </submittedName>
</protein>
<dbReference type="EMBL" id="NCKW01009945">
    <property type="protein sequence ID" value="POM65743.1"/>
    <property type="molecule type" value="Genomic_DNA"/>
</dbReference>
<dbReference type="AlphaFoldDB" id="A0A2P4XJK3"/>